<dbReference type="SUPFAM" id="SSF47384">
    <property type="entry name" value="Homodimeric domain of signal transducing histidine kinase"/>
    <property type="match status" value="1"/>
</dbReference>
<dbReference type="InterPro" id="IPR003594">
    <property type="entry name" value="HATPase_dom"/>
</dbReference>
<evidence type="ECO:0000313" key="5">
    <source>
        <dbReference type="EMBL" id="WNC70661.1"/>
    </source>
</evidence>
<dbReference type="SUPFAM" id="SSF55781">
    <property type="entry name" value="GAF domain-like"/>
    <property type="match status" value="1"/>
</dbReference>
<keyword evidence="5" id="KW-0067">ATP-binding</keyword>
<feature type="domain" description="Histidine kinase" evidence="4">
    <location>
        <begin position="207"/>
        <end position="444"/>
    </location>
</feature>
<dbReference type="EC" id="2.7.13.3" evidence="2"/>
<dbReference type="Gene3D" id="3.30.565.10">
    <property type="entry name" value="Histidine kinase-like ATPase, C-terminal domain"/>
    <property type="match status" value="1"/>
</dbReference>
<evidence type="ECO:0000256" key="3">
    <source>
        <dbReference type="ARBA" id="ARBA00022553"/>
    </source>
</evidence>
<dbReference type="InterPro" id="IPR003018">
    <property type="entry name" value="GAF"/>
</dbReference>
<dbReference type="SUPFAM" id="SSF55874">
    <property type="entry name" value="ATPase domain of HSP90 chaperone/DNA topoisomerase II/histidine kinase"/>
    <property type="match status" value="1"/>
</dbReference>
<keyword evidence="5" id="KW-0547">Nucleotide-binding</keyword>
<keyword evidence="3" id="KW-0597">Phosphoprotein</keyword>
<reference evidence="6" key="1">
    <citation type="submission" date="2023-09" db="EMBL/GenBank/DDBJ databases">
        <authorList>
            <person name="Li S."/>
            <person name="Li X."/>
            <person name="Zhang C."/>
            <person name="Zhao Z."/>
        </authorList>
    </citation>
    <scope>NUCLEOTIDE SEQUENCE [LARGE SCALE GENOMIC DNA]</scope>
    <source>
        <strain evidence="6">SQ149</strain>
    </source>
</reference>
<dbReference type="InterPro" id="IPR036890">
    <property type="entry name" value="HATPase_C_sf"/>
</dbReference>
<dbReference type="InterPro" id="IPR004358">
    <property type="entry name" value="Sig_transdc_His_kin-like_C"/>
</dbReference>
<comment type="catalytic activity">
    <reaction evidence="1">
        <text>ATP + protein L-histidine = ADP + protein N-phospho-L-histidine.</text>
        <dbReference type="EC" id="2.7.13.3"/>
    </reaction>
</comment>
<dbReference type="PROSITE" id="PS50109">
    <property type="entry name" value="HIS_KIN"/>
    <property type="match status" value="1"/>
</dbReference>
<dbReference type="Gene3D" id="1.10.287.130">
    <property type="match status" value="1"/>
</dbReference>
<sequence length="450" mass="49692">MSVDVNKINDFALAMLEQAGLDDLLWSIAQGVGDIMEFEDCVIYLRAEQILIQVSAFGIKNPKDRQIYERIEIPMGQGIVGTVAETKVAEIVPDTLLDHRYIFDQYSGLSELTVPVIYEGETIAVIDSESQYTNNYTKSDQKLLQIIANIIAPRIASAIYQRNLQTTQIRLKRANSELQASIADLKLNQQTLIQSEKMASVGMLSAGIAHEINNPLAYSLSNLAILEDYISDIKSAHQAIIENPDIAEQHKLPLRDKSYCHVVNDLSDLTQSTIKGLTIAKGIVSDLNRFARSKDEELCNVDINEGIKTTLNIVNSQIKSHCHVNLNLTDLPLVQGNIGKLNQVFMNIILNASQACKKDGNIEIETSTDNHGVYIKISDNGIGIPSENLSHIFLPFFTTKPAGQGTGLGLSISYKIIEEEHLGRLTVASDETGTTFTIFLPNISKQLACY</sequence>
<protein>
    <recommendedName>
        <fullName evidence="2">histidine kinase</fullName>
        <ecNumber evidence="2">2.7.13.3</ecNumber>
    </recommendedName>
</protein>
<dbReference type="Proteomes" id="UP001258994">
    <property type="component" value="Chromosome"/>
</dbReference>
<dbReference type="InterPro" id="IPR029016">
    <property type="entry name" value="GAF-like_dom_sf"/>
</dbReference>
<name>A0ABY9TPH7_9GAMM</name>
<dbReference type="PANTHER" id="PTHR43065">
    <property type="entry name" value="SENSOR HISTIDINE KINASE"/>
    <property type="match status" value="1"/>
</dbReference>
<dbReference type="InterPro" id="IPR005467">
    <property type="entry name" value="His_kinase_dom"/>
</dbReference>
<dbReference type="Gene3D" id="3.30.450.40">
    <property type="match status" value="1"/>
</dbReference>
<dbReference type="Pfam" id="PF02518">
    <property type="entry name" value="HATPase_c"/>
    <property type="match status" value="1"/>
</dbReference>
<dbReference type="SMART" id="SM00065">
    <property type="entry name" value="GAF"/>
    <property type="match status" value="1"/>
</dbReference>
<dbReference type="InterPro" id="IPR036097">
    <property type="entry name" value="HisK_dim/P_sf"/>
</dbReference>
<dbReference type="RefSeq" id="WP_348389800.1">
    <property type="nucleotide sequence ID" value="NZ_CP134145.1"/>
</dbReference>
<dbReference type="GO" id="GO:0005524">
    <property type="term" value="F:ATP binding"/>
    <property type="evidence" value="ECO:0007669"/>
    <property type="project" value="UniProtKB-KW"/>
</dbReference>
<dbReference type="CDD" id="cd00082">
    <property type="entry name" value="HisKA"/>
    <property type="match status" value="1"/>
</dbReference>
<evidence type="ECO:0000313" key="6">
    <source>
        <dbReference type="Proteomes" id="UP001258994"/>
    </source>
</evidence>
<keyword evidence="6" id="KW-1185">Reference proteome</keyword>
<gene>
    <name evidence="5" type="ORF">RGQ13_11025</name>
</gene>
<evidence type="ECO:0000259" key="4">
    <source>
        <dbReference type="PROSITE" id="PS50109"/>
    </source>
</evidence>
<dbReference type="PANTHER" id="PTHR43065:SF50">
    <property type="entry name" value="HISTIDINE KINASE"/>
    <property type="match status" value="1"/>
</dbReference>
<dbReference type="Pfam" id="PF13185">
    <property type="entry name" value="GAF_2"/>
    <property type="match status" value="1"/>
</dbReference>
<evidence type="ECO:0000256" key="2">
    <source>
        <dbReference type="ARBA" id="ARBA00012438"/>
    </source>
</evidence>
<accession>A0ABY9TPH7</accession>
<dbReference type="PRINTS" id="PR00344">
    <property type="entry name" value="BCTRLSENSOR"/>
</dbReference>
<proteinExistence type="predicted"/>
<dbReference type="InterPro" id="IPR003661">
    <property type="entry name" value="HisK_dim/P_dom"/>
</dbReference>
<dbReference type="SMART" id="SM00387">
    <property type="entry name" value="HATPase_c"/>
    <property type="match status" value="1"/>
</dbReference>
<evidence type="ECO:0000256" key="1">
    <source>
        <dbReference type="ARBA" id="ARBA00000085"/>
    </source>
</evidence>
<dbReference type="EMBL" id="CP134145">
    <property type="protein sequence ID" value="WNC70661.1"/>
    <property type="molecule type" value="Genomic_DNA"/>
</dbReference>
<organism evidence="5 6">
    <name type="scientific">Thalassotalea psychrophila</name>
    <dbReference type="NCBI Taxonomy" id="3065647"/>
    <lineage>
        <taxon>Bacteria</taxon>
        <taxon>Pseudomonadati</taxon>
        <taxon>Pseudomonadota</taxon>
        <taxon>Gammaproteobacteria</taxon>
        <taxon>Alteromonadales</taxon>
        <taxon>Colwelliaceae</taxon>
        <taxon>Thalassotalea</taxon>
    </lineage>
</organism>